<name>A0A8J2HYF6_9PLEO</name>
<sequence length="142" mass="15760">MHPHIILILFATLVVAIPFTSPLFALSPYQPSALSPQCIGRPINNESGVKYCLGVGFIGICKHKAYTEGKSCLDFSDLLHRPRAIGPDPGGYCELFKERDCGGEPLQIWKGRKLTSFECPGISEMGGKNEWWMSMKCQKNQN</sequence>
<reference evidence="2" key="1">
    <citation type="submission" date="2021-05" db="EMBL/GenBank/DDBJ databases">
        <authorList>
            <person name="Stam R."/>
        </authorList>
    </citation>
    <scope>NUCLEOTIDE SEQUENCE</scope>
    <source>
        <strain evidence="2">CS162</strain>
    </source>
</reference>
<keyword evidence="3" id="KW-1185">Reference proteome</keyword>
<dbReference type="AlphaFoldDB" id="A0A8J2HYF6"/>
<dbReference type="EMBL" id="CAJRGZ010000016">
    <property type="protein sequence ID" value="CAG5152605.1"/>
    <property type="molecule type" value="Genomic_DNA"/>
</dbReference>
<dbReference type="GeneID" id="67014330"/>
<protein>
    <submittedName>
        <fullName evidence="2">Uncharacterized protein</fullName>
    </submittedName>
</protein>
<keyword evidence="1" id="KW-0732">Signal</keyword>
<evidence type="ECO:0000313" key="3">
    <source>
        <dbReference type="Proteomes" id="UP000676310"/>
    </source>
</evidence>
<dbReference type="Proteomes" id="UP000676310">
    <property type="component" value="Unassembled WGS sequence"/>
</dbReference>
<comment type="caution">
    <text evidence="2">The sequence shown here is derived from an EMBL/GenBank/DDBJ whole genome shotgun (WGS) entry which is preliminary data.</text>
</comment>
<evidence type="ECO:0000256" key="1">
    <source>
        <dbReference type="SAM" id="SignalP"/>
    </source>
</evidence>
<proteinExistence type="predicted"/>
<dbReference type="OrthoDB" id="2910287at2759"/>
<accession>A0A8J2HYF6</accession>
<dbReference type="RefSeq" id="XP_043166381.1">
    <property type="nucleotide sequence ID" value="XM_043310446.1"/>
</dbReference>
<organism evidence="2 3">
    <name type="scientific">Alternaria atra</name>
    <dbReference type="NCBI Taxonomy" id="119953"/>
    <lineage>
        <taxon>Eukaryota</taxon>
        <taxon>Fungi</taxon>
        <taxon>Dikarya</taxon>
        <taxon>Ascomycota</taxon>
        <taxon>Pezizomycotina</taxon>
        <taxon>Dothideomycetes</taxon>
        <taxon>Pleosporomycetidae</taxon>
        <taxon>Pleosporales</taxon>
        <taxon>Pleosporineae</taxon>
        <taxon>Pleosporaceae</taxon>
        <taxon>Alternaria</taxon>
        <taxon>Alternaria sect. Ulocladioides</taxon>
    </lineage>
</organism>
<gene>
    <name evidence="2" type="ORF">ALTATR162_LOCUS2840</name>
</gene>
<feature type="chain" id="PRO_5035189917" evidence="1">
    <location>
        <begin position="17"/>
        <end position="142"/>
    </location>
</feature>
<feature type="signal peptide" evidence="1">
    <location>
        <begin position="1"/>
        <end position="16"/>
    </location>
</feature>
<evidence type="ECO:0000313" key="2">
    <source>
        <dbReference type="EMBL" id="CAG5152605.1"/>
    </source>
</evidence>